<dbReference type="InterPro" id="IPR001296">
    <property type="entry name" value="Glyco_trans_1"/>
</dbReference>
<dbReference type="SUPFAM" id="SSF53756">
    <property type="entry name" value="UDP-Glycosyltransferase/glycogen phosphorylase"/>
    <property type="match status" value="1"/>
</dbReference>
<feature type="domain" description="Glycosyltransferase subfamily 4-like N-terminal" evidence="2">
    <location>
        <begin position="16"/>
        <end position="181"/>
    </location>
</feature>
<dbReference type="InterPro" id="IPR050194">
    <property type="entry name" value="Glycosyltransferase_grp1"/>
</dbReference>
<proteinExistence type="predicted"/>
<dbReference type="STRING" id="660521.SAMN04487949_2888"/>
<dbReference type="InterPro" id="IPR028098">
    <property type="entry name" value="Glyco_trans_4-like_N"/>
</dbReference>
<dbReference type="Pfam" id="PF13439">
    <property type="entry name" value="Glyco_transf_4"/>
    <property type="match status" value="1"/>
</dbReference>
<dbReference type="PANTHER" id="PTHR45947">
    <property type="entry name" value="SULFOQUINOVOSYL TRANSFERASE SQD2"/>
    <property type="match status" value="1"/>
</dbReference>
<reference evidence="4" key="1">
    <citation type="submission" date="2016-10" db="EMBL/GenBank/DDBJ databases">
        <authorList>
            <person name="Varghese N."/>
            <person name="Submissions S."/>
        </authorList>
    </citation>
    <scope>NUCLEOTIDE SEQUENCE [LARGE SCALE GENOMIC DNA]</scope>
    <source>
        <strain evidence="4">CGMCC 1.10119</strain>
    </source>
</reference>
<protein>
    <submittedName>
        <fullName evidence="3">Glycosyltransferase involved in cell wall bisynthesis</fullName>
    </submittedName>
</protein>
<evidence type="ECO:0000313" key="3">
    <source>
        <dbReference type="EMBL" id="SDM93162.1"/>
    </source>
</evidence>
<dbReference type="GO" id="GO:0016757">
    <property type="term" value="F:glycosyltransferase activity"/>
    <property type="evidence" value="ECO:0007669"/>
    <property type="project" value="InterPro"/>
</dbReference>
<evidence type="ECO:0000259" key="2">
    <source>
        <dbReference type="Pfam" id="PF13439"/>
    </source>
</evidence>
<name>A0A1G9X8Q2_9EURY</name>
<dbReference type="PANTHER" id="PTHR45947:SF15">
    <property type="entry name" value="TEICHURONIC ACID BIOSYNTHESIS GLYCOSYLTRANSFERASE TUAC-RELATED"/>
    <property type="match status" value="1"/>
</dbReference>
<sequence length="368" mass="41276">MKIGIYHRRVSWNTSGGVSVYLQEIAAQLAKEHSVTVFSSADEQVAPKLADSDVNVITYDRSVMAKRLEQLTQSKLAPEKIDSLSLFLSGVLRGMRSDIRSQCDVLLTGFPVDDILVSNLVNIPCIFQYHSLDVINKGTKIHDFVSSSELTIANSQSIADRLQTEVRIRTNGVVEPGVDYEFFSEGKQSVLPDQGVSIVFVGRLIKNKGVQDIIKAISNEPQFQLHIIGEGEYEKNLMRICSKKSVSRRVTFHGRKPRSKVRDYLCSADIVCHPSYDETWCMTNFEAMAAGSPLITTNLDTICQYADHEENCLLVEPGNPNQIQESLQRINENPEFAKDLIDGGRKTSKKYSWESQANDICKHIRNCL</sequence>
<organism evidence="3 4">
    <name type="scientific">Halogranum gelatinilyticum</name>
    <dbReference type="NCBI Taxonomy" id="660521"/>
    <lineage>
        <taxon>Archaea</taxon>
        <taxon>Methanobacteriati</taxon>
        <taxon>Methanobacteriota</taxon>
        <taxon>Stenosarchaea group</taxon>
        <taxon>Halobacteria</taxon>
        <taxon>Halobacteriales</taxon>
        <taxon>Haloferacaceae</taxon>
    </lineage>
</organism>
<dbReference type="Pfam" id="PF00534">
    <property type="entry name" value="Glycos_transf_1"/>
    <property type="match status" value="1"/>
</dbReference>
<keyword evidence="4" id="KW-1185">Reference proteome</keyword>
<keyword evidence="3" id="KW-0808">Transferase</keyword>
<dbReference type="OrthoDB" id="131038at2157"/>
<evidence type="ECO:0000313" key="4">
    <source>
        <dbReference type="Proteomes" id="UP000199451"/>
    </source>
</evidence>
<evidence type="ECO:0000259" key="1">
    <source>
        <dbReference type="Pfam" id="PF00534"/>
    </source>
</evidence>
<feature type="domain" description="Glycosyl transferase family 1" evidence="1">
    <location>
        <begin position="187"/>
        <end position="346"/>
    </location>
</feature>
<dbReference type="CDD" id="cd03801">
    <property type="entry name" value="GT4_PimA-like"/>
    <property type="match status" value="1"/>
</dbReference>
<gene>
    <name evidence="3" type="ORF">SAMN04487949_2888</name>
</gene>
<accession>A0A1G9X8Q2</accession>
<dbReference type="EMBL" id="FNHL01000004">
    <property type="protein sequence ID" value="SDM93162.1"/>
    <property type="molecule type" value="Genomic_DNA"/>
</dbReference>
<dbReference type="Proteomes" id="UP000199451">
    <property type="component" value="Unassembled WGS sequence"/>
</dbReference>
<dbReference type="Gene3D" id="3.40.50.2000">
    <property type="entry name" value="Glycogen Phosphorylase B"/>
    <property type="match status" value="2"/>
</dbReference>
<dbReference type="RefSeq" id="WP_089698557.1">
    <property type="nucleotide sequence ID" value="NZ_FNHL01000004.1"/>
</dbReference>
<dbReference type="AlphaFoldDB" id="A0A1G9X8Q2"/>